<evidence type="ECO:0000313" key="1">
    <source>
        <dbReference type="EMBL" id="AXH71288.1"/>
    </source>
</evidence>
<evidence type="ECO:0000313" key="2">
    <source>
        <dbReference type="Proteomes" id="UP000260425"/>
    </source>
</evidence>
<protein>
    <submittedName>
        <fullName evidence="1">Uncharacterized protein</fullName>
    </submittedName>
</protein>
<dbReference type="EMBL" id="MH606185">
    <property type="protein sequence ID" value="AXH71288.1"/>
    <property type="molecule type" value="Genomic_DNA"/>
</dbReference>
<reference evidence="1 2" key="1">
    <citation type="submission" date="2018-07" db="EMBL/GenBank/DDBJ databases">
        <title>Complete nucleotide sequence of Bacillus phage BSP38.</title>
        <authorList>
            <person name="Ghosh K."/>
            <person name="Kim K.-P."/>
        </authorList>
    </citation>
    <scope>NUCLEOTIDE SEQUENCE [LARGE SCALE GENOMIC DNA]</scope>
</reference>
<accession>A0A345MKA6</accession>
<proteinExistence type="predicted"/>
<name>A0A345MKA6_BPBSP</name>
<keyword evidence="2" id="KW-1185">Reference proteome</keyword>
<sequence>MDTLHLSVLQLGGELYHDWRQLNENPRIVTSFKYLLDQNMLEEYKNVLEQGFVLERMDFMGLSTDSEEDYNDSLECFCDAIDYYTSIPKKVKQ</sequence>
<organism evidence="1 2">
    <name type="scientific">Bacillus phage BSP38</name>
    <dbReference type="NCBI Taxonomy" id="2283013"/>
    <lineage>
        <taxon>Viruses</taxon>
        <taxon>Duplodnaviria</taxon>
        <taxon>Heunggongvirae</taxon>
        <taxon>Uroviricota</taxon>
        <taxon>Caudoviricetes</taxon>
        <taxon>Herelleviridae</taxon>
        <taxon>Bastillevirinae</taxon>
        <taxon>Jeonjuvirus</taxon>
        <taxon>Jeonjuvirus BSP38</taxon>
    </lineage>
</organism>
<dbReference type="Proteomes" id="UP000260425">
    <property type="component" value="Segment"/>
</dbReference>
<gene>
    <name evidence="1" type="ORF">BSP38_246</name>
</gene>
<organismHost>
    <name type="scientific">Bacillus subtilis</name>
    <dbReference type="NCBI Taxonomy" id="1423"/>
</organismHost>